<dbReference type="InterPro" id="IPR024943">
    <property type="entry name" value="Enhancer_polycomb"/>
</dbReference>
<keyword evidence="4 6" id="KW-0804">Transcription</keyword>
<organism evidence="9 10">
    <name type="scientific">Rhododendron griersonianum</name>
    <dbReference type="NCBI Taxonomy" id="479676"/>
    <lineage>
        <taxon>Eukaryota</taxon>
        <taxon>Viridiplantae</taxon>
        <taxon>Streptophyta</taxon>
        <taxon>Embryophyta</taxon>
        <taxon>Tracheophyta</taxon>
        <taxon>Spermatophyta</taxon>
        <taxon>Magnoliopsida</taxon>
        <taxon>eudicotyledons</taxon>
        <taxon>Gunneridae</taxon>
        <taxon>Pentapetalae</taxon>
        <taxon>asterids</taxon>
        <taxon>Ericales</taxon>
        <taxon>Ericaceae</taxon>
        <taxon>Ericoideae</taxon>
        <taxon>Rhodoreae</taxon>
        <taxon>Rhododendron</taxon>
    </lineage>
</organism>
<feature type="region of interest" description="Disordered" evidence="7">
    <location>
        <begin position="247"/>
        <end position="293"/>
    </location>
</feature>
<keyword evidence="5 6" id="KW-0539">Nucleus</keyword>
<dbReference type="InterPro" id="IPR002999">
    <property type="entry name" value="Tudor"/>
</dbReference>
<evidence type="ECO:0000313" key="9">
    <source>
        <dbReference type="EMBL" id="KAG5540603.1"/>
    </source>
</evidence>
<keyword evidence="10" id="KW-1185">Reference proteome</keyword>
<comment type="similarity">
    <text evidence="2 6">Belongs to the enhancer of polycomb family.</text>
</comment>
<feature type="domain" description="Tudor" evidence="8">
    <location>
        <begin position="397"/>
        <end position="455"/>
    </location>
</feature>
<evidence type="ECO:0000256" key="2">
    <source>
        <dbReference type="ARBA" id="ARBA00008035"/>
    </source>
</evidence>
<evidence type="ECO:0000313" key="10">
    <source>
        <dbReference type="Proteomes" id="UP000823749"/>
    </source>
</evidence>
<dbReference type="GO" id="GO:0035267">
    <property type="term" value="C:NuA4 histone acetyltransferase complex"/>
    <property type="evidence" value="ECO:0007669"/>
    <property type="project" value="InterPro"/>
</dbReference>
<comment type="caution">
    <text evidence="9">The sequence shown here is derived from an EMBL/GenBank/DDBJ whole genome shotgun (WGS) entry which is preliminary data.</text>
</comment>
<dbReference type="GO" id="GO:0006357">
    <property type="term" value="P:regulation of transcription by RNA polymerase II"/>
    <property type="evidence" value="ECO:0007669"/>
    <property type="project" value="InterPro"/>
</dbReference>
<feature type="compositionally biased region" description="Basic residues" evidence="7">
    <location>
        <begin position="75"/>
        <end position="84"/>
    </location>
</feature>
<evidence type="ECO:0000256" key="3">
    <source>
        <dbReference type="ARBA" id="ARBA00023015"/>
    </source>
</evidence>
<feature type="region of interest" description="Disordered" evidence="7">
    <location>
        <begin position="461"/>
        <end position="481"/>
    </location>
</feature>
<evidence type="ECO:0000256" key="1">
    <source>
        <dbReference type="ARBA" id="ARBA00004123"/>
    </source>
</evidence>
<dbReference type="InterPro" id="IPR019542">
    <property type="entry name" value="Enhancer_polycomb-like_N"/>
</dbReference>
<dbReference type="Proteomes" id="UP000823749">
    <property type="component" value="Chromosome 7"/>
</dbReference>
<gene>
    <name evidence="9" type="ORF">RHGRI_020727</name>
</gene>
<proteinExistence type="inferred from homology"/>
<dbReference type="SMART" id="SM00333">
    <property type="entry name" value="TUDOR"/>
    <property type="match status" value="1"/>
</dbReference>
<sequence length="1469" mass="164977">MLRSSDLSRFDVYVVVSCSPIEGLLMDYRAADSGGTTSRKSRSLDLQSLYKSTVSVQQGDKKKRKSGVVDDGRVGKKKKKRKTRREVSLNSLEPAGQTSRISLDETRGDSASSDSLNSGKLHSWLSGEFDTSAGFSSISLNLDGGGGGGGGNVIQIPKRRRGFVGRKRVESVKVSRSCGNVSGVVAGTCADQITKLNGESKKSEEKGLWPLDVSSADRIAKSDDDSACKKIVHPKVKGKRVVDVSKVDKNSRVKSARHAKEEDGHVIVNNKGDASSGKSRSSHRKRTDLALGSESLAKKVEPLADSSNTLCHNSQDEDEENLEQNAARMLSSRFDPSCTRVPSESRSFASPRRNGVSFVVSSGDIASRTLRPRNHKGKGLFRKRRHFYEILSKDLDAHWVLNRRIKIFWPLDESWYYGLVNEYDSKRDLHHIKYDDRDEEWINLQNERFKLLVFPSEIPRKMEPERGTTGNKHDDNGIRDSTADDDSFIGCYTDSEPIISWLARSSRRVKYSPLDVSKRRKTSHPSSNFLPLVLSAKPNDANGCLGMGFSARNMHESSSSALPDRSLDASMGKKSVLEGSTSSKDSKAPVVYFRRRFHKKGEALFNAPDDKKACGSSPLAPVIQGFRASEVCEILLGQMDPEGLFWSVNNSGLLKVTIGLVEYMGFRFELSSSVSVLRYLGADNSWLFRTMFLLYYGTVTITWPKIHLEMLFVDNFIGLRFLLFEGCLKQAMTFVFLILTAFYQPNEQMKYADMQIPVTSIRFKLSSIEDFTKQHAFAFFSFSKVKRSKWLFLDCELRPHCLLTKHLPVSECTYDNIKALEGGCNQMHKSSIDWELSAFEGWRKKSMPGGMTRGALKESSMHQYSSNCDLKHGKFLPFALSFSAAPTFFLSLHLKLLMENSVASISLRDHDLMYSHEHSDNTGTAIGCTLIRDCSKSVSEITQCDQEPAESRRWLLYPKQHLGTRGISGCNDGGLVKSSQDVQNGNLSIVETSASSRHPVENSCHVIVQSQKLGCSRVELEKRITSPEPLVGKDHVSVGVPDSSCYSSLTGLSVEIPFLDQNEMPANGKTPNSAESSDLAWNASDAIGCNPYPRGPRSIWHHNRESLISSSRDASPLWANGRTDFIRNGFGNGPKKPRTQVHYTLPSGVSEFGATHKMHTQRGVPYKRIRKASEKRTLHDSRNSHRRNLEFLACDANVLITIGDRGWRECGARIVLELVDHNEWRLAVKLTGTTKYSYKAHQFLQPGSTNRYTHAMMWKGGKDWVLEFPDRSQWILFKEMHEECYNRNIRAASVKNIPIPGVRLIEESDDNGTELPFVRSSPMYFQQVETDVDMAMDPLSILYDMDSDDEQWISENQNSSRDHGSKCEEISEELFERTMDAFEKVAYAEQRDHFTSDEMENFMGGVAPLEVIKLIYKHWRLKRQRKGMPLIRHLQMANDAPLVLVGLYDVNTDNLAAVVLSYACISDWM</sequence>
<protein>
    <recommendedName>
        <fullName evidence="6">Enhancer of polycomb-like protein</fullName>
    </recommendedName>
</protein>
<accession>A0AAV6JKF7</accession>
<name>A0AAV6JKF7_9ERIC</name>
<feature type="region of interest" description="Disordered" evidence="7">
    <location>
        <begin position="55"/>
        <end position="117"/>
    </location>
</feature>
<feature type="compositionally biased region" description="Polar residues" evidence="7">
    <location>
        <begin position="88"/>
        <end position="101"/>
    </location>
</feature>
<reference evidence="9" key="1">
    <citation type="submission" date="2020-08" db="EMBL/GenBank/DDBJ databases">
        <title>Plant Genome Project.</title>
        <authorList>
            <person name="Zhang R.-G."/>
        </authorList>
    </citation>
    <scope>NUCLEOTIDE SEQUENCE</scope>
    <source>
        <strain evidence="9">WSP0</strain>
        <tissue evidence="9">Leaf</tissue>
    </source>
</reference>
<evidence type="ECO:0000256" key="7">
    <source>
        <dbReference type="SAM" id="MobiDB-lite"/>
    </source>
</evidence>
<dbReference type="GO" id="GO:0005634">
    <property type="term" value="C:nucleus"/>
    <property type="evidence" value="ECO:0007669"/>
    <property type="project" value="UniProtKB-SubCell"/>
</dbReference>
<dbReference type="CDD" id="cd20404">
    <property type="entry name" value="Tudor_Agenet_AtEML-like"/>
    <property type="match status" value="1"/>
</dbReference>
<keyword evidence="3 6" id="KW-0805">Transcription regulation</keyword>
<evidence type="ECO:0000256" key="4">
    <source>
        <dbReference type="ARBA" id="ARBA00023163"/>
    </source>
</evidence>
<dbReference type="EMBL" id="JACTNZ010000007">
    <property type="protein sequence ID" value="KAG5540603.1"/>
    <property type="molecule type" value="Genomic_DNA"/>
</dbReference>
<comment type="subcellular location">
    <subcellularLocation>
        <location evidence="1 6">Nucleus</location>
    </subcellularLocation>
</comment>
<dbReference type="Pfam" id="PF10513">
    <property type="entry name" value="EPL1"/>
    <property type="match status" value="1"/>
</dbReference>
<evidence type="ECO:0000256" key="5">
    <source>
        <dbReference type="ARBA" id="ARBA00023242"/>
    </source>
</evidence>
<dbReference type="PANTHER" id="PTHR14898">
    <property type="entry name" value="ENHANCER OF POLYCOMB"/>
    <property type="match status" value="1"/>
</dbReference>
<evidence type="ECO:0000256" key="6">
    <source>
        <dbReference type="RuleBase" id="RU361124"/>
    </source>
</evidence>
<evidence type="ECO:0000259" key="8">
    <source>
        <dbReference type="SMART" id="SM00333"/>
    </source>
</evidence>
<dbReference type="Gene3D" id="2.30.30.140">
    <property type="match status" value="1"/>
</dbReference>